<feature type="transmembrane region" description="Helical" evidence="1">
    <location>
        <begin position="21"/>
        <end position="40"/>
    </location>
</feature>
<feature type="transmembrane region" description="Helical" evidence="1">
    <location>
        <begin position="336"/>
        <end position="355"/>
    </location>
</feature>
<keyword evidence="1" id="KW-1133">Transmembrane helix</keyword>
<name>A0A5U1N5W1_SALER</name>
<keyword evidence="1" id="KW-0812">Transmembrane</keyword>
<sequence length="501" mass="56338">MNSGIKKMIQPNICSDKDSKLFLYLLVAMFSLYVIPIILADRLYIDDILRSQLGYTYWSPNGRPLADLLMSALSFFGKNIVDLSPLPLIIALAIFSLCAFLYFKTNIAEIGAIPSAVIMFSVIANPFLLENLSYKFDVLPMITSISILLIPFIFKPTSKAGFAMSIAMITSSLCFYQASIGFYVCLAVVEYFLSFKNQWQDDTLARLKNATSRAIALCAGYFIYRAITKDMIIGEYNITHSQLIPMTREGAITFLGNAKSIINMFSLYFKNIKYISYFMCAVVIYLVGSSIVTMKQQKKALYILEAVILLTSPALVFLSSFIHLCLLNTPVLADRVLVSFGGVMMFTYICFFLTFKNKYIATVLIAIPLLFVFVYSYAFGAAQKFQKEYDNRISGDIALSVSRLDPEGKLRLLTAGTQPSSNQRINAVNRFPSLSSLVPIYYTGGWWGTNLIKMFGIRNYVGGAEMDNQACVMKKVEETQIYSLYIDERNILIDFDKPSCK</sequence>
<feature type="transmembrane region" description="Helical" evidence="1">
    <location>
        <begin position="110"/>
        <end position="128"/>
    </location>
</feature>
<comment type="caution">
    <text evidence="2">The sequence shown here is derived from an EMBL/GenBank/DDBJ whole genome shotgun (WGS) entry which is preliminary data.</text>
</comment>
<evidence type="ECO:0008006" key="3">
    <source>
        <dbReference type="Google" id="ProtNLM"/>
    </source>
</evidence>
<reference evidence="2" key="1">
    <citation type="submission" date="2018-08" db="EMBL/GenBank/DDBJ databases">
        <authorList>
            <consortium name="PulseNet: The National Subtyping Network for Foodborne Disease Surveillance"/>
            <person name="Tarr C.L."/>
            <person name="Trees E."/>
            <person name="Katz L.S."/>
            <person name="Carleton-Romer H.A."/>
            <person name="Stroika S."/>
            <person name="Kucerova Z."/>
            <person name="Roache K.F."/>
            <person name="Sabol A.L."/>
            <person name="Besser J."/>
            <person name="Gerner-Smidt P."/>
        </authorList>
    </citation>
    <scope>NUCLEOTIDE SEQUENCE</scope>
    <source>
        <strain evidence="2">PNUSAS050389</strain>
    </source>
</reference>
<dbReference type="InterPro" id="IPR025686">
    <property type="entry name" value="Glucos_trans_II"/>
</dbReference>
<evidence type="ECO:0000313" key="2">
    <source>
        <dbReference type="EMBL" id="EBO7629366.1"/>
    </source>
</evidence>
<evidence type="ECO:0000256" key="1">
    <source>
        <dbReference type="SAM" id="Phobius"/>
    </source>
</evidence>
<gene>
    <name evidence="2" type="ORF">D1V22_12920</name>
</gene>
<feature type="transmembrane region" description="Helical" evidence="1">
    <location>
        <begin position="83"/>
        <end position="103"/>
    </location>
</feature>
<feature type="transmembrane region" description="Helical" evidence="1">
    <location>
        <begin position="274"/>
        <end position="294"/>
    </location>
</feature>
<dbReference type="EMBL" id="AAGJNX010000003">
    <property type="protein sequence ID" value="EBO7629366.1"/>
    <property type="molecule type" value="Genomic_DNA"/>
</dbReference>
<feature type="transmembrane region" description="Helical" evidence="1">
    <location>
        <begin position="301"/>
        <end position="324"/>
    </location>
</feature>
<keyword evidence="1" id="KW-0472">Membrane</keyword>
<proteinExistence type="predicted"/>
<dbReference type="AlphaFoldDB" id="A0A5U1N5W1"/>
<accession>A0A5U1N5W1</accession>
<feature type="transmembrane region" description="Helical" evidence="1">
    <location>
        <begin position="166"/>
        <end position="189"/>
    </location>
</feature>
<organism evidence="2">
    <name type="scientific">Salmonella enterica</name>
    <name type="common">Salmonella choleraesuis</name>
    <dbReference type="NCBI Taxonomy" id="28901"/>
    <lineage>
        <taxon>Bacteria</taxon>
        <taxon>Pseudomonadati</taxon>
        <taxon>Pseudomonadota</taxon>
        <taxon>Gammaproteobacteria</taxon>
        <taxon>Enterobacterales</taxon>
        <taxon>Enterobacteriaceae</taxon>
        <taxon>Salmonella</taxon>
    </lineage>
</organism>
<protein>
    <recommendedName>
        <fullName evidence="3">Glucosyltransferase domain-containing protein</fullName>
    </recommendedName>
</protein>
<feature type="transmembrane region" description="Helical" evidence="1">
    <location>
        <begin position="362"/>
        <end position="382"/>
    </location>
</feature>
<dbReference type="Pfam" id="PF14264">
    <property type="entry name" value="Glucos_trans_II"/>
    <property type="match status" value="1"/>
</dbReference>